<feature type="transmembrane region" description="Helical" evidence="1">
    <location>
        <begin position="92"/>
        <end position="125"/>
    </location>
</feature>
<dbReference type="Proteomes" id="UP000233837">
    <property type="component" value="Unassembled WGS sequence"/>
</dbReference>
<proteinExistence type="predicted"/>
<evidence type="ECO:0000313" key="3">
    <source>
        <dbReference type="Proteomes" id="UP000233837"/>
    </source>
</evidence>
<protein>
    <submittedName>
        <fullName evidence="2">Uncharacterized protein</fullName>
    </submittedName>
</protein>
<feature type="transmembrane region" description="Helical" evidence="1">
    <location>
        <begin position="53"/>
        <end position="72"/>
    </location>
</feature>
<keyword evidence="1" id="KW-0472">Membrane</keyword>
<keyword evidence="1" id="KW-0812">Transmembrane</keyword>
<organism evidence="2 3">
    <name type="scientific">Dendrobium catenatum</name>
    <dbReference type="NCBI Taxonomy" id="906689"/>
    <lineage>
        <taxon>Eukaryota</taxon>
        <taxon>Viridiplantae</taxon>
        <taxon>Streptophyta</taxon>
        <taxon>Embryophyta</taxon>
        <taxon>Tracheophyta</taxon>
        <taxon>Spermatophyta</taxon>
        <taxon>Magnoliopsida</taxon>
        <taxon>Liliopsida</taxon>
        <taxon>Asparagales</taxon>
        <taxon>Orchidaceae</taxon>
        <taxon>Epidendroideae</taxon>
        <taxon>Malaxideae</taxon>
        <taxon>Dendrobiinae</taxon>
        <taxon>Dendrobium</taxon>
    </lineage>
</organism>
<keyword evidence="1" id="KW-1133">Transmembrane helix</keyword>
<keyword evidence="3" id="KW-1185">Reference proteome</keyword>
<dbReference type="AlphaFoldDB" id="A0A2I0XFK3"/>
<reference evidence="2 3" key="2">
    <citation type="journal article" date="2017" name="Nature">
        <title>The Apostasia genome and the evolution of orchids.</title>
        <authorList>
            <person name="Zhang G.Q."/>
            <person name="Liu K.W."/>
            <person name="Li Z."/>
            <person name="Lohaus R."/>
            <person name="Hsiao Y.Y."/>
            <person name="Niu S.C."/>
            <person name="Wang J.Y."/>
            <person name="Lin Y.C."/>
            <person name="Xu Q."/>
            <person name="Chen L.J."/>
            <person name="Yoshida K."/>
            <person name="Fujiwara S."/>
            <person name="Wang Z.W."/>
            <person name="Zhang Y.Q."/>
            <person name="Mitsuda N."/>
            <person name="Wang M."/>
            <person name="Liu G.H."/>
            <person name="Pecoraro L."/>
            <person name="Huang H.X."/>
            <person name="Xiao X.J."/>
            <person name="Lin M."/>
            <person name="Wu X.Y."/>
            <person name="Wu W.L."/>
            <person name="Chen Y.Y."/>
            <person name="Chang S.B."/>
            <person name="Sakamoto S."/>
            <person name="Ohme-Takagi M."/>
            <person name="Yagi M."/>
            <person name="Zeng S.J."/>
            <person name="Shen C.Y."/>
            <person name="Yeh C.M."/>
            <person name="Luo Y.B."/>
            <person name="Tsai W.C."/>
            <person name="Van de Peer Y."/>
            <person name="Liu Z.J."/>
        </authorList>
    </citation>
    <scope>NUCLEOTIDE SEQUENCE [LARGE SCALE GENOMIC DNA]</scope>
    <source>
        <tissue evidence="2">The whole plant</tissue>
    </source>
</reference>
<evidence type="ECO:0000256" key="1">
    <source>
        <dbReference type="SAM" id="Phobius"/>
    </source>
</evidence>
<accession>A0A2I0XFK3</accession>
<name>A0A2I0XFK3_9ASPA</name>
<dbReference type="EMBL" id="KZ501934">
    <property type="protein sequence ID" value="PKU86692.1"/>
    <property type="molecule type" value="Genomic_DNA"/>
</dbReference>
<gene>
    <name evidence="2" type="ORF">MA16_Dca014334</name>
</gene>
<reference evidence="2 3" key="1">
    <citation type="journal article" date="2016" name="Sci. Rep.">
        <title>The Dendrobium catenatum Lindl. genome sequence provides insights into polysaccharide synthase, floral development and adaptive evolution.</title>
        <authorList>
            <person name="Zhang G.Q."/>
            <person name="Xu Q."/>
            <person name="Bian C."/>
            <person name="Tsai W.C."/>
            <person name="Yeh C.M."/>
            <person name="Liu K.W."/>
            <person name="Yoshida K."/>
            <person name="Zhang L.S."/>
            <person name="Chang S.B."/>
            <person name="Chen F."/>
            <person name="Shi Y."/>
            <person name="Su Y.Y."/>
            <person name="Zhang Y.Q."/>
            <person name="Chen L.J."/>
            <person name="Yin Y."/>
            <person name="Lin M."/>
            <person name="Huang H."/>
            <person name="Deng H."/>
            <person name="Wang Z.W."/>
            <person name="Zhu S.L."/>
            <person name="Zhao X."/>
            <person name="Deng C."/>
            <person name="Niu S.C."/>
            <person name="Huang J."/>
            <person name="Wang M."/>
            <person name="Liu G.H."/>
            <person name="Yang H.J."/>
            <person name="Xiao X.J."/>
            <person name="Hsiao Y.Y."/>
            <person name="Wu W.L."/>
            <person name="Chen Y.Y."/>
            <person name="Mitsuda N."/>
            <person name="Ohme-Takagi M."/>
            <person name="Luo Y.B."/>
            <person name="Van de Peer Y."/>
            <person name="Liu Z.J."/>
        </authorList>
    </citation>
    <scope>NUCLEOTIDE SEQUENCE [LARGE SCALE GENOMIC DNA]</scope>
    <source>
        <tissue evidence="2">The whole plant</tissue>
    </source>
</reference>
<sequence length="126" mass="14537">MASGKCVRQTSGSSSRGKIDPRFREVEDEAAYHRYKECGITVSRIINPSHISYLVMDLFAHTSLCFILSLAFPFNTEFLREFFTNLRINPTFTVHLLLMIRILRFSSLCFSVVCFMFSVICPFSLF</sequence>
<evidence type="ECO:0000313" key="2">
    <source>
        <dbReference type="EMBL" id="PKU86692.1"/>
    </source>
</evidence>